<keyword evidence="3" id="KW-1185">Reference proteome</keyword>
<organism evidence="3">
    <name type="scientific">Caenorhabditis brenneri</name>
    <name type="common">Nematode worm</name>
    <dbReference type="NCBI Taxonomy" id="135651"/>
    <lineage>
        <taxon>Eukaryota</taxon>
        <taxon>Metazoa</taxon>
        <taxon>Ecdysozoa</taxon>
        <taxon>Nematoda</taxon>
        <taxon>Chromadorea</taxon>
        <taxon>Rhabditida</taxon>
        <taxon>Rhabditina</taxon>
        <taxon>Rhabditomorpha</taxon>
        <taxon>Rhabditoidea</taxon>
        <taxon>Rhabditidae</taxon>
        <taxon>Peloderinae</taxon>
        <taxon>Caenorhabditis</taxon>
    </lineage>
</organism>
<dbReference type="HOGENOM" id="CLU_040220_3_1_1"/>
<evidence type="ECO:0000313" key="3">
    <source>
        <dbReference type="Proteomes" id="UP000008068"/>
    </source>
</evidence>
<feature type="domain" description="F-box" evidence="1">
    <location>
        <begin position="1"/>
        <end position="48"/>
    </location>
</feature>
<dbReference type="PANTHER" id="PTHR21503:SF8">
    <property type="entry name" value="F-BOX ASSOCIATED DOMAIN-CONTAINING PROTEIN-RELATED"/>
    <property type="match status" value="1"/>
</dbReference>
<dbReference type="InterPro" id="IPR001810">
    <property type="entry name" value="F-box_dom"/>
</dbReference>
<proteinExistence type="predicted"/>
<protein>
    <recommendedName>
        <fullName evidence="1">F-box domain-containing protein</fullName>
    </recommendedName>
</protein>
<dbReference type="Proteomes" id="UP000008068">
    <property type="component" value="Unassembled WGS sequence"/>
</dbReference>
<sequence length="350" mass="40929">MKLLKLPYLAQKEVLKQMEYAELFLLSFLSKRSMRMIQSVKRKEIKNIDILTSSCFINIDSYKFCAGSDKKVIVTLYPEAFESDETLRKEISLGNVVCSMEYKRRKKSNRYFQSLIVYYFYSEMETLSMIVYNQLKALFGNGVTFSLNIQDSALGYNSLPTFFNTKRSEMSLGTLLNAQVLENYFMNVQEQEYLSIAINGLSGYLSPNSKFYNTQELDIKCGEWYWGIDVLSHFKGRILRLITASDIDNEICQFIARWKSCQELKNFECLAIFMESRGLRNIEEIRRKFGFKDLTPEQQVFGQKKRSNHSSYIVRDDGIVAKMLIDRFFIVMEVQSFTEEQMLKGTEVRV</sequence>
<dbReference type="OrthoDB" id="10663893at2759"/>
<reference evidence="3" key="1">
    <citation type="submission" date="2011-07" db="EMBL/GenBank/DDBJ databases">
        <authorList>
            <consortium name="Caenorhabditis brenneri Sequencing and Analysis Consortium"/>
            <person name="Wilson R.K."/>
        </authorList>
    </citation>
    <scope>NUCLEOTIDE SEQUENCE [LARGE SCALE GENOMIC DNA]</scope>
    <source>
        <strain evidence="3">PB2801</strain>
    </source>
</reference>
<dbReference type="AlphaFoldDB" id="G0ME95"/>
<gene>
    <name evidence="2" type="ORF">CAEBREN_23064</name>
</gene>
<dbReference type="eggNOG" id="ENOG502TJXB">
    <property type="taxonomic scope" value="Eukaryota"/>
</dbReference>
<dbReference type="PANTHER" id="PTHR21503">
    <property type="entry name" value="F-BOX-CONTAINING HYPOTHETICAL PROTEIN C.ELEGANS"/>
    <property type="match status" value="1"/>
</dbReference>
<accession>G0ME95</accession>
<dbReference type="InParanoid" id="G0ME95"/>
<evidence type="ECO:0000259" key="1">
    <source>
        <dbReference type="PROSITE" id="PS50181"/>
    </source>
</evidence>
<dbReference type="EMBL" id="GL379791">
    <property type="protein sequence ID" value="EGT52275.1"/>
    <property type="molecule type" value="Genomic_DNA"/>
</dbReference>
<name>G0ME95_CAEBE</name>
<dbReference type="Pfam" id="PF00646">
    <property type="entry name" value="F-box"/>
    <property type="match status" value="1"/>
</dbReference>
<dbReference type="PROSITE" id="PS50181">
    <property type="entry name" value="FBOX"/>
    <property type="match status" value="1"/>
</dbReference>
<evidence type="ECO:0000313" key="2">
    <source>
        <dbReference type="EMBL" id="EGT52275.1"/>
    </source>
</evidence>
<dbReference type="OMA" id="TEYLRIY"/>